<evidence type="ECO:0000256" key="1">
    <source>
        <dbReference type="SAM" id="MobiDB-lite"/>
    </source>
</evidence>
<keyword evidence="2" id="KW-1133">Transmembrane helix</keyword>
<keyword evidence="4" id="KW-1185">Reference proteome</keyword>
<evidence type="ECO:0000313" key="4">
    <source>
        <dbReference type="Proteomes" id="UP001172457"/>
    </source>
</evidence>
<dbReference type="AlphaFoldDB" id="A0AA38TT06"/>
<feature type="region of interest" description="Disordered" evidence="1">
    <location>
        <begin position="108"/>
        <end position="135"/>
    </location>
</feature>
<organism evidence="3 4">
    <name type="scientific">Centaurea solstitialis</name>
    <name type="common">yellow star-thistle</name>
    <dbReference type="NCBI Taxonomy" id="347529"/>
    <lineage>
        <taxon>Eukaryota</taxon>
        <taxon>Viridiplantae</taxon>
        <taxon>Streptophyta</taxon>
        <taxon>Embryophyta</taxon>
        <taxon>Tracheophyta</taxon>
        <taxon>Spermatophyta</taxon>
        <taxon>Magnoliopsida</taxon>
        <taxon>eudicotyledons</taxon>
        <taxon>Gunneridae</taxon>
        <taxon>Pentapetalae</taxon>
        <taxon>asterids</taxon>
        <taxon>campanulids</taxon>
        <taxon>Asterales</taxon>
        <taxon>Asteraceae</taxon>
        <taxon>Carduoideae</taxon>
        <taxon>Cardueae</taxon>
        <taxon>Centaureinae</taxon>
        <taxon>Centaurea</taxon>
    </lineage>
</organism>
<name>A0AA38TT06_9ASTR</name>
<proteinExistence type="predicted"/>
<keyword evidence="2" id="KW-0812">Transmembrane</keyword>
<reference evidence="3" key="1">
    <citation type="submission" date="2023-03" db="EMBL/GenBank/DDBJ databases">
        <title>Chromosome-scale reference genome and RAD-based genetic map of yellow starthistle (Centaurea solstitialis) reveal putative structural variation and QTLs associated with invader traits.</title>
        <authorList>
            <person name="Reatini B."/>
            <person name="Cang F.A."/>
            <person name="Jiang Q."/>
            <person name="Mckibben M.T.W."/>
            <person name="Barker M.S."/>
            <person name="Rieseberg L.H."/>
            <person name="Dlugosch K.M."/>
        </authorList>
    </citation>
    <scope>NUCLEOTIDE SEQUENCE</scope>
    <source>
        <strain evidence="3">CAN-66</strain>
        <tissue evidence="3">Leaf</tissue>
    </source>
</reference>
<dbReference type="Proteomes" id="UP001172457">
    <property type="component" value="Chromosome 2"/>
</dbReference>
<sequence>MVMRPRGSEVNSNRPQRTSIGRVYEQFKPIFEWKQQDDCHNLLIYLPGNFNYKIEFCRMLHMIRKESIEVTVEYPNGLRVRGERLVVGNKWNKIIDASVTTTTTLASKMPMKKAKQDHTDSTKPSSYSTLDATDQAHRPQPMVAKHGGLQPPLDRAKSTKRITNRVKEYKISVVVMVATTLVIALGVYVSYVINGSSSYKEFVKQHINLN</sequence>
<evidence type="ECO:0000313" key="3">
    <source>
        <dbReference type="EMBL" id="KAJ9559831.1"/>
    </source>
</evidence>
<dbReference type="EMBL" id="JARYMX010000002">
    <property type="protein sequence ID" value="KAJ9559831.1"/>
    <property type="molecule type" value="Genomic_DNA"/>
</dbReference>
<keyword evidence="2" id="KW-0472">Membrane</keyword>
<comment type="caution">
    <text evidence="3">The sequence shown here is derived from an EMBL/GenBank/DDBJ whole genome shotgun (WGS) entry which is preliminary data.</text>
</comment>
<evidence type="ECO:0000256" key="2">
    <source>
        <dbReference type="SAM" id="Phobius"/>
    </source>
</evidence>
<protein>
    <submittedName>
        <fullName evidence="3">Uncharacterized protein</fullName>
    </submittedName>
</protein>
<gene>
    <name evidence="3" type="ORF">OSB04_004991</name>
</gene>
<feature type="region of interest" description="Disordered" evidence="1">
    <location>
        <begin position="141"/>
        <end position="160"/>
    </location>
</feature>
<accession>A0AA38TT06</accession>
<feature type="transmembrane region" description="Helical" evidence="2">
    <location>
        <begin position="171"/>
        <end position="193"/>
    </location>
</feature>
<feature type="compositionally biased region" description="Polar residues" evidence="1">
    <location>
        <begin position="122"/>
        <end position="132"/>
    </location>
</feature>